<feature type="region of interest" description="Disordered" evidence="1">
    <location>
        <begin position="246"/>
        <end position="280"/>
    </location>
</feature>
<dbReference type="Proteomes" id="UP000784294">
    <property type="component" value="Unassembled WGS sequence"/>
</dbReference>
<name>A0A3S5FF87_9PLAT</name>
<organism evidence="2 3">
    <name type="scientific">Protopolystoma xenopodis</name>
    <dbReference type="NCBI Taxonomy" id="117903"/>
    <lineage>
        <taxon>Eukaryota</taxon>
        <taxon>Metazoa</taxon>
        <taxon>Spiralia</taxon>
        <taxon>Lophotrochozoa</taxon>
        <taxon>Platyhelminthes</taxon>
        <taxon>Monogenea</taxon>
        <taxon>Polyopisthocotylea</taxon>
        <taxon>Polystomatidea</taxon>
        <taxon>Polystomatidae</taxon>
        <taxon>Protopolystoma</taxon>
    </lineage>
</organism>
<dbReference type="AlphaFoldDB" id="A0A3S5FF87"/>
<keyword evidence="3" id="KW-1185">Reference proteome</keyword>
<sequence>MHCIKIRKATNYDDLSNECDQTNNEPAALIKSFKGNDTTLGTNIASQSTSRTTKRPAEKITNSQLNFQVSEGRHNPPLLSSIKRRRLDHEPSLNQKSHSTKHVEPARVLCTNTSSRESRFSTFNPQHLHQEPLHVKLLHRSSCSPPHHIDKQRRLHMPLQAKQTSYVPHKHLCKKACEKRCPPITSHRDIVTSNPELPKSPVVSSQHSSVRELATGPFRHGVNAISYSGRASDALSRHTNLGYTSRIGSVSRATDNTRSMQSTYQGPPTFKFPESNMRSG</sequence>
<accession>A0A3S5FF87</accession>
<protein>
    <submittedName>
        <fullName evidence="2">Uncharacterized protein</fullName>
    </submittedName>
</protein>
<comment type="caution">
    <text evidence="2">The sequence shown here is derived from an EMBL/GenBank/DDBJ whole genome shotgun (WGS) entry which is preliminary data.</text>
</comment>
<evidence type="ECO:0000256" key="1">
    <source>
        <dbReference type="SAM" id="MobiDB-lite"/>
    </source>
</evidence>
<feature type="compositionally biased region" description="Polar residues" evidence="1">
    <location>
        <begin position="39"/>
        <end position="51"/>
    </location>
</feature>
<reference evidence="2" key="1">
    <citation type="submission" date="2018-11" db="EMBL/GenBank/DDBJ databases">
        <authorList>
            <consortium name="Pathogen Informatics"/>
        </authorList>
    </citation>
    <scope>NUCLEOTIDE SEQUENCE</scope>
</reference>
<feature type="region of interest" description="Disordered" evidence="1">
    <location>
        <begin position="39"/>
        <end position="58"/>
    </location>
</feature>
<proteinExistence type="predicted"/>
<evidence type="ECO:0000313" key="2">
    <source>
        <dbReference type="EMBL" id="VEL30236.1"/>
    </source>
</evidence>
<feature type="compositionally biased region" description="Polar residues" evidence="1">
    <location>
        <begin position="246"/>
        <end position="266"/>
    </location>
</feature>
<gene>
    <name evidence="2" type="ORF">PXEA_LOCUS23676</name>
</gene>
<evidence type="ECO:0000313" key="3">
    <source>
        <dbReference type="Proteomes" id="UP000784294"/>
    </source>
</evidence>
<dbReference type="EMBL" id="CAAALY010110612">
    <property type="protein sequence ID" value="VEL30236.1"/>
    <property type="molecule type" value="Genomic_DNA"/>
</dbReference>